<proteinExistence type="predicted"/>
<accession>A0AAU9TH87</accession>
<feature type="compositionally biased region" description="Basic and acidic residues" evidence="1">
    <location>
        <begin position="26"/>
        <end position="38"/>
    </location>
</feature>
<keyword evidence="4" id="KW-1185">Reference proteome</keyword>
<evidence type="ECO:0000313" key="4">
    <source>
        <dbReference type="Proteomes" id="UP001153954"/>
    </source>
</evidence>
<reference evidence="3" key="1">
    <citation type="submission" date="2022-03" db="EMBL/GenBank/DDBJ databases">
        <authorList>
            <person name="Tunstrom K."/>
        </authorList>
    </citation>
    <scope>NUCLEOTIDE SEQUENCE</scope>
</reference>
<keyword evidence="2" id="KW-0732">Signal</keyword>
<evidence type="ECO:0000313" key="3">
    <source>
        <dbReference type="EMBL" id="CAH2084759.1"/>
    </source>
</evidence>
<dbReference type="EMBL" id="CAKOGL010000003">
    <property type="protein sequence ID" value="CAH2084759.1"/>
    <property type="molecule type" value="Genomic_DNA"/>
</dbReference>
<dbReference type="Proteomes" id="UP001153954">
    <property type="component" value="Unassembled WGS sequence"/>
</dbReference>
<feature type="compositionally biased region" description="Polar residues" evidence="1">
    <location>
        <begin position="1149"/>
        <end position="1160"/>
    </location>
</feature>
<comment type="caution">
    <text evidence="3">The sequence shown here is derived from an EMBL/GenBank/DDBJ whole genome shotgun (WGS) entry which is preliminary data.</text>
</comment>
<feature type="region of interest" description="Disordered" evidence="1">
    <location>
        <begin position="26"/>
        <end position="47"/>
    </location>
</feature>
<sequence>MRLLILIFSLWALAYAKPEIYKEKEDFQYSRSSSDEGSKSGYYGAQRGNMGGNYERAHNMDLLAQHQMSTLVRQVDGELGEGANTRTGSVFTSGNSRGIYGSGNYDLSNLKGRSFGEGSSYGDSQSQSSFLSQNAGYSGNSYSAANNARYSASQLRALGLASQYGQVADQQAGGLYSGASNYEYGSQGANNYRYYTHSGSQERSVYDQSNANLHSESNTDDSSQSKLITTPVRIYLRPGTRIAIPVSAQTYDASQNVLVRDQNTVNTEAELLSNSGKQINVIKPVSNAKHYESSYSYRKEWEKHDTQPITVIPTENPFPQNSELYEDSQLSQTVGKQFKSEVDSAQSSNMNSAYASKVNSGYNSAYNANTKSATANRLQYQSQLQNYGSNLASNAYTFDTHNSGASTKLNSLVEDINSRPKSYQSSYSYHKSWERHGDPYVIKPVGGDLNALTSQRLVVPPIDQNLYYGNQYGQATCDLQCHLRKRRSYHIEQYHPQMYQENLNPQSINGWLSDLGQQSNDHQNFEYLGQQPQNKWDKLENLGQETQNQWSNLDLGQQTQNKWDNLESLNQQSESGVDNLSQMSQSQLDNLEDLGQQTLDTWKNLDTLNQKPQSDIENLGQETQNTWNNLESLNQHPQDGMAEVVQQSQSQLDNLEDLGQQTQNIWNNLETLNQKPQSDIENLGQETQNTWNNLESLNQKPQRKFEESKIEEVGQQNQSQLDQLEDLGQQTQNMWTNLETLNQQPHSIIEEVGQQSQIQLNSLDDSGQQTQKIWKNLDSLNQHPQNGIEEMGQQSQSKRDNLEDLGQQTQDTWKNLETLNQKPQSEIENLGQETQNTWNNLEKNLTPQLESELNQQNLNNWNRIEEQQSRNQEEQMQPEFNVWDKINNFESQHNMESHNGNTNHQQFYSSHKKNVDTWDQTFQHYNLSQRTNESKPTTSNTEKNLWDIINKAISEYDKETDNINHKQYISNQEWEEKYSAHNNYYHNSHYFHQQHNFGETKETLTEKTITQSKETNKYLGFEVIDHSITSSTTEKVKSTEKPKIIIPIPENNSPVEIGRGDIGADEIPPLILEVNDKSNSKKVEDDNTLNSDKLYKTQDEIESLSLTHFNGNQYNDKLNQGAADLSVMGLEQHVESINTPTRKPKDNHYNNQNNFLSDQTLPKQYRVPSYNKPLTVERNPTYEDLQKSEVQIPDNFEQQNFNPIWVDLEQQMSNKQDIIDLGQQKQEPININIQQEHYLHQQQNFDKNLQNKQEKIQRQDFHDYYNKHSLNEEQFHDVNNLKSVPKNDEIVEQPIESSEEPGFWKSVWEKTVSAKDKVVSWFKN</sequence>
<feature type="signal peptide" evidence="2">
    <location>
        <begin position="1"/>
        <end position="16"/>
    </location>
</feature>
<organism evidence="3 4">
    <name type="scientific">Euphydryas editha</name>
    <name type="common">Edith's checkerspot</name>
    <dbReference type="NCBI Taxonomy" id="104508"/>
    <lineage>
        <taxon>Eukaryota</taxon>
        <taxon>Metazoa</taxon>
        <taxon>Ecdysozoa</taxon>
        <taxon>Arthropoda</taxon>
        <taxon>Hexapoda</taxon>
        <taxon>Insecta</taxon>
        <taxon>Pterygota</taxon>
        <taxon>Neoptera</taxon>
        <taxon>Endopterygota</taxon>
        <taxon>Lepidoptera</taxon>
        <taxon>Glossata</taxon>
        <taxon>Ditrysia</taxon>
        <taxon>Papilionoidea</taxon>
        <taxon>Nymphalidae</taxon>
        <taxon>Nymphalinae</taxon>
        <taxon>Euphydryas</taxon>
    </lineage>
</organism>
<evidence type="ECO:0000256" key="1">
    <source>
        <dbReference type="SAM" id="MobiDB-lite"/>
    </source>
</evidence>
<feature type="region of interest" description="Disordered" evidence="1">
    <location>
        <begin position="1137"/>
        <end position="1160"/>
    </location>
</feature>
<feature type="chain" id="PRO_5043493903" evidence="2">
    <location>
        <begin position="17"/>
        <end position="1324"/>
    </location>
</feature>
<evidence type="ECO:0000256" key="2">
    <source>
        <dbReference type="SAM" id="SignalP"/>
    </source>
</evidence>
<gene>
    <name evidence="3" type="ORF">EEDITHA_LOCUS1299</name>
</gene>
<name>A0AAU9TH87_EUPED</name>
<protein>
    <submittedName>
        <fullName evidence="3">Uncharacterized protein</fullName>
    </submittedName>
</protein>